<evidence type="ECO:0000256" key="2">
    <source>
        <dbReference type="ARBA" id="ARBA00022963"/>
    </source>
</evidence>
<dbReference type="Proteomes" id="UP000426444">
    <property type="component" value="Chromosome"/>
</dbReference>
<dbReference type="CDD" id="cd07205">
    <property type="entry name" value="Pat_PNPLA6_PNPLA7_NTE1_like"/>
    <property type="match status" value="1"/>
</dbReference>
<dbReference type="GO" id="GO:0016042">
    <property type="term" value="P:lipid catabolic process"/>
    <property type="evidence" value="ECO:0007669"/>
    <property type="project" value="UniProtKB-UniRule"/>
</dbReference>
<dbReference type="InterPro" id="IPR050301">
    <property type="entry name" value="NTE"/>
</dbReference>
<dbReference type="PANTHER" id="PTHR14226">
    <property type="entry name" value="NEUROPATHY TARGET ESTERASE/SWISS CHEESE D.MELANOGASTER"/>
    <property type="match status" value="1"/>
</dbReference>
<dbReference type="GO" id="GO:0016787">
    <property type="term" value="F:hydrolase activity"/>
    <property type="evidence" value="ECO:0007669"/>
    <property type="project" value="UniProtKB-UniRule"/>
</dbReference>
<keyword evidence="2 4" id="KW-0442">Lipid degradation</keyword>
<evidence type="ECO:0000256" key="3">
    <source>
        <dbReference type="ARBA" id="ARBA00023098"/>
    </source>
</evidence>
<keyword evidence="7" id="KW-1185">Reference proteome</keyword>
<proteinExistence type="predicted"/>
<reference evidence="7" key="1">
    <citation type="journal article" date="2019" name="Microbiology">
        <title>Complete Genome Sequence of an Uncultured Bacterium of the Candidate Phylum Bipolaricaulota.</title>
        <authorList>
            <person name="Kadnikov V.V."/>
            <person name="Mardanov A.V."/>
            <person name="Beletsky A.V."/>
            <person name="Frank Y.A."/>
            <person name="Karnachuk O.V."/>
            <person name="Ravin N.V."/>
        </authorList>
    </citation>
    <scope>NUCLEOTIDE SEQUENCE [LARGE SCALE GENOMIC DNA]</scope>
</reference>
<dbReference type="Pfam" id="PF01734">
    <property type="entry name" value="Patatin"/>
    <property type="match status" value="1"/>
</dbReference>
<dbReference type="KEGG" id="salq:SYNTR_1968"/>
<evidence type="ECO:0000313" key="7">
    <source>
        <dbReference type="Proteomes" id="UP000426444"/>
    </source>
</evidence>
<feature type="active site" description="Nucleophile" evidence="4">
    <location>
        <position position="40"/>
    </location>
</feature>
<evidence type="ECO:0000256" key="1">
    <source>
        <dbReference type="ARBA" id="ARBA00022801"/>
    </source>
</evidence>
<name>A0A6I6DDH9_9FIRM</name>
<feature type="short sequence motif" description="GXSXG" evidence="4">
    <location>
        <begin position="38"/>
        <end position="42"/>
    </location>
</feature>
<protein>
    <recommendedName>
        <fullName evidence="5">PNPLA domain-containing protein</fullName>
    </recommendedName>
</protein>
<feature type="active site" description="Proton acceptor" evidence="4">
    <location>
        <position position="184"/>
    </location>
</feature>
<keyword evidence="3 4" id="KW-0443">Lipid metabolism</keyword>
<evidence type="ECO:0000259" key="5">
    <source>
        <dbReference type="PROSITE" id="PS51635"/>
    </source>
</evidence>
<dbReference type="RefSeq" id="WP_156204330.1">
    <property type="nucleotide sequence ID" value="NZ_CP046457.1"/>
</dbReference>
<accession>A0A6I6DDH9</accession>
<evidence type="ECO:0000313" key="6">
    <source>
        <dbReference type="EMBL" id="QGU00562.1"/>
    </source>
</evidence>
<dbReference type="Gene3D" id="3.40.1090.10">
    <property type="entry name" value="Cytosolic phospholipase A2 catalytic domain"/>
    <property type="match status" value="1"/>
</dbReference>
<dbReference type="PROSITE" id="PS51635">
    <property type="entry name" value="PNPLA"/>
    <property type="match status" value="1"/>
</dbReference>
<sequence>MTKKIGLALGAGGLRGLAHIGVLQVLKENSIPISYISGTSSGSIIASLYATGMSPYQMEEIVKSLKPSDYLDYNYMEIIKYVLSIFFRSIDKKLEGVIKGDKIEKLVFDLTKGKKLKDAKLPLAIIGCDINTGKEVIFSNKNMVVKDTNTIVLQEALISEAIRASISIPATFVPKNLNNMKLVDGALREVVPVVVQKIMGADYILAVNLSKDTFDKDAKGIFEIVSRSISVLTAETSDFAESLWADMVLYPDIPDVDLDDIEKADEVIKAGRLAIKAKLPEIKAHLDIN</sequence>
<keyword evidence="1 4" id="KW-0378">Hydrolase</keyword>
<feature type="short sequence motif" description="DGA/G" evidence="4">
    <location>
        <begin position="184"/>
        <end position="186"/>
    </location>
</feature>
<gene>
    <name evidence="6" type="ORF">SYNTR_1968</name>
</gene>
<dbReference type="OrthoDB" id="9770965at2"/>
<dbReference type="InterPro" id="IPR016035">
    <property type="entry name" value="Acyl_Trfase/lysoPLipase"/>
</dbReference>
<dbReference type="SUPFAM" id="SSF52151">
    <property type="entry name" value="FabD/lysophospholipase-like"/>
    <property type="match status" value="1"/>
</dbReference>
<comment type="caution">
    <text evidence="4">Lacks conserved residue(s) required for the propagation of feature annotation.</text>
</comment>
<evidence type="ECO:0000256" key="4">
    <source>
        <dbReference type="PROSITE-ProRule" id="PRU01161"/>
    </source>
</evidence>
<dbReference type="PANTHER" id="PTHR14226:SF29">
    <property type="entry name" value="NEUROPATHY TARGET ESTERASE SWS"/>
    <property type="match status" value="1"/>
</dbReference>
<dbReference type="EMBL" id="CP046457">
    <property type="protein sequence ID" value="QGU00562.1"/>
    <property type="molecule type" value="Genomic_DNA"/>
</dbReference>
<dbReference type="AlphaFoldDB" id="A0A6I6DDH9"/>
<dbReference type="InterPro" id="IPR002641">
    <property type="entry name" value="PNPLA_dom"/>
</dbReference>
<organism evidence="6 7">
    <name type="scientific">Candidatus Syntrophocurvum alkaliphilum</name>
    <dbReference type="NCBI Taxonomy" id="2293317"/>
    <lineage>
        <taxon>Bacteria</taxon>
        <taxon>Bacillati</taxon>
        <taxon>Bacillota</taxon>
        <taxon>Clostridia</taxon>
        <taxon>Eubacteriales</taxon>
        <taxon>Syntrophomonadaceae</taxon>
        <taxon>Candidatus Syntrophocurvum</taxon>
    </lineage>
</organism>
<feature type="domain" description="PNPLA" evidence="5">
    <location>
        <begin position="7"/>
        <end position="197"/>
    </location>
</feature>